<keyword evidence="9" id="KW-0496">Mitochondrion</keyword>
<keyword evidence="5" id="KW-0812">Transmembrane</keyword>
<evidence type="ECO:0000256" key="14">
    <source>
        <dbReference type="ARBA" id="ARBA00040991"/>
    </source>
</evidence>
<dbReference type="InterPro" id="IPR052374">
    <property type="entry name" value="SERAC1"/>
</dbReference>
<dbReference type="RefSeq" id="XP_005098079.1">
    <property type="nucleotide sequence ID" value="XM_005098022.3"/>
</dbReference>
<evidence type="ECO:0000256" key="13">
    <source>
        <dbReference type="ARBA" id="ARBA00038024"/>
    </source>
</evidence>
<accession>A0ABM0JNW1</accession>
<evidence type="ECO:0000256" key="10">
    <source>
        <dbReference type="ARBA" id="ARBA00023136"/>
    </source>
</evidence>
<gene>
    <name evidence="17" type="primary">LOC101862033</name>
</gene>
<keyword evidence="11" id="KW-0594">Phospholipid biosynthesis</keyword>
<organism evidence="16 17">
    <name type="scientific">Aplysia californica</name>
    <name type="common">California sea hare</name>
    <dbReference type="NCBI Taxonomy" id="6500"/>
    <lineage>
        <taxon>Eukaryota</taxon>
        <taxon>Metazoa</taxon>
        <taxon>Spiralia</taxon>
        <taxon>Lophotrochozoa</taxon>
        <taxon>Mollusca</taxon>
        <taxon>Gastropoda</taxon>
        <taxon>Heterobranchia</taxon>
        <taxon>Euthyneura</taxon>
        <taxon>Tectipleura</taxon>
        <taxon>Aplysiida</taxon>
        <taxon>Aplysioidea</taxon>
        <taxon>Aplysiidae</taxon>
        <taxon>Aplysia</taxon>
    </lineage>
</organism>
<evidence type="ECO:0000256" key="1">
    <source>
        <dbReference type="ARBA" id="ARBA00004167"/>
    </source>
</evidence>
<evidence type="ECO:0000256" key="15">
    <source>
        <dbReference type="ARBA" id="ARBA00041701"/>
    </source>
</evidence>
<evidence type="ECO:0000313" key="17">
    <source>
        <dbReference type="RefSeq" id="XP_005098079.1"/>
    </source>
</evidence>
<name>A0ABM0JNW1_APLCA</name>
<evidence type="ECO:0000313" key="16">
    <source>
        <dbReference type="Proteomes" id="UP000694888"/>
    </source>
</evidence>
<evidence type="ECO:0000256" key="11">
    <source>
        <dbReference type="ARBA" id="ARBA00023209"/>
    </source>
</evidence>
<evidence type="ECO:0000256" key="5">
    <source>
        <dbReference type="ARBA" id="ARBA00022692"/>
    </source>
</evidence>
<keyword evidence="8" id="KW-0443">Lipid metabolism</keyword>
<dbReference type="PANTHER" id="PTHR48182">
    <property type="entry name" value="PROTEIN SERAC1"/>
    <property type="match status" value="1"/>
</dbReference>
<dbReference type="PANTHER" id="PTHR48182:SF2">
    <property type="entry name" value="PROTEIN SERAC1"/>
    <property type="match status" value="1"/>
</dbReference>
<reference evidence="17" key="1">
    <citation type="submission" date="2025-08" db="UniProtKB">
        <authorList>
            <consortium name="RefSeq"/>
        </authorList>
    </citation>
    <scope>IDENTIFICATION</scope>
</reference>
<evidence type="ECO:0000256" key="2">
    <source>
        <dbReference type="ARBA" id="ARBA00004173"/>
    </source>
</evidence>
<dbReference type="GeneID" id="101862033"/>
<keyword evidence="12" id="KW-1208">Phospholipid metabolism</keyword>
<proteinExistence type="inferred from homology"/>
<evidence type="ECO:0000256" key="7">
    <source>
        <dbReference type="ARBA" id="ARBA00022989"/>
    </source>
</evidence>
<dbReference type="InterPro" id="IPR016024">
    <property type="entry name" value="ARM-type_fold"/>
</dbReference>
<keyword evidence="6" id="KW-0256">Endoplasmic reticulum</keyword>
<dbReference type="InterPro" id="IPR029058">
    <property type="entry name" value="AB_hydrolase_fold"/>
</dbReference>
<keyword evidence="4" id="KW-0444">Lipid biosynthesis</keyword>
<evidence type="ECO:0000256" key="12">
    <source>
        <dbReference type="ARBA" id="ARBA00023264"/>
    </source>
</evidence>
<evidence type="ECO:0000256" key="3">
    <source>
        <dbReference type="ARBA" id="ARBA00004240"/>
    </source>
</evidence>
<evidence type="ECO:0000256" key="4">
    <source>
        <dbReference type="ARBA" id="ARBA00022516"/>
    </source>
</evidence>
<keyword evidence="7" id="KW-1133">Transmembrane helix</keyword>
<protein>
    <recommendedName>
        <fullName evidence="14">Protein SERAC1</fullName>
    </recommendedName>
    <alternativeName>
        <fullName evidence="15">Serine active site-containing protein 1</fullName>
    </alternativeName>
</protein>
<evidence type="ECO:0000256" key="8">
    <source>
        <dbReference type="ARBA" id="ARBA00023098"/>
    </source>
</evidence>
<keyword evidence="16" id="KW-1185">Reference proteome</keyword>
<comment type="similarity">
    <text evidence="13">Belongs to the SERAC1 family.</text>
</comment>
<dbReference type="SUPFAM" id="SSF48371">
    <property type="entry name" value="ARM repeat"/>
    <property type="match status" value="1"/>
</dbReference>
<keyword evidence="10" id="KW-0472">Membrane</keyword>
<comment type="subcellular location">
    <subcellularLocation>
        <location evidence="3">Endoplasmic reticulum</location>
    </subcellularLocation>
    <subcellularLocation>
        <location evidence="1">Membrane</location>
        <topology evidence="1">Single-pass membrane protein</topology>
    </subcellularLocation>
    <subcellularLocation>
        <location evidence="2">Mitochondrion</location>
    </subcellularLocation>
</comment>
<dbReference type="SUPFAM" id="SSF53474">
    <property type="entry name" value="alpha/beta-Hydrolases"/>
    <property type="match status" value="1"/>
</dbReference>
<sequence>MQNLSLHQSAVVEPENCRYRKWRAQLGKMFQPTEPVAAFTDFEEWFTFQYVSFTSARDVPWGDESEAGQEKHFLGWLFPWELSKSDNPWVLLQLTKSTNFWIRQMGVASLASKLHWEDYKYRGIAQACEPRTTVALARYPSAKDAFFLPPPRLHDSQRDVLLDLKHQLSQLPVPNFASSISYFRTIALDPEIMFQRDPVTMDMDVITHMYTLPGEDEKKRERKLTFCLEAVLAYTAVQEYALQFVENHGLSVLQRLQQVITDSWVQIYIASILANLSQCPSLLDIIVQTGWVYILRQWAASEDAFLSLLALTTLANLDQDWTSHDFFQDMILIHPTQRNSKPAKADIVFVHGLRGGAVRTWRQKDNDEGITSQCWPKDWLAADCPHIRILSIGYNSSLHRWGDYCPFEQDKRTLEGRGHELMKKLKQAGVGSRPIIWVGHSMGGLLIKQILALSGEDQESSDLKSNTKGIVMYSVPHHGSAIVDAMMYAKYLLFPSVEVQELLTTSPRLSDLHDQFLNFMTTHSVPLLSFGENAKTAVGRPLPKLLVVPPGSSDPGFGKFVSLPVNHINTCKPHSENDISYQLTVAFIKGVIDRLA</sequence>
<dbReference type="Proteomes" id="UP000694888">
    <property type="component" value="Unplaced"/>
</dbReference>
<dbReference type="Gene3D" id="3.40.50.1820">
    <property type="entry name" value="alpha/beta hydrolase"/>
    <property type="match status" value="1"/>
</dbReference>
<dbReference type="InterPro" id="IPR011989">
    <property type="entry name" value="ARM-like"/>
</dbReference>
<evidence type="ECO:0000256" key="6">
    <source>
        <dbReference type="ARBA" id="ARBA00022824"/>
    </source>
</evidence>
<evidence type="ECO:0000256" key="9">
    <source>
        <dbReference type="ARBA" id="ARBA00023128"/>
    </source>
</evidence>
<dbReference type="Gene3D" id="1.25.10.10">
    <property type="entry name" value="Leucine-rich Repeat Variant"/>
    <property type="match status" value="1"/>
</dbReference>